<accession>A0A9X1I4V9</accession>
<dbReference type="RefSeq" id="WP_226694796.1">
    <property type="nucleotide sequence ID" value="NZ_JAJAPX010000001.1"/>
</dbReference>
<proteinExistence type="predicted"/>
<evidence type="ECO:0008006" key="4">
    <source>
        <dbReference type="Google" id="ProtNLM"/>
    </source>
</evidence>
<organism evidence="2 3">
    <name type="scientific">Neotamlana sargassicola</name>
    <dbReference type="NCBI Taxonomy" id="2883125"/>
    <lineage>
        <taxon>Bacteria</taxon>
        <taxon>Pseudomonadati</taxon>
        <taxon>Bacteroidota</taxon>
        <taxon>Flavobacteriia</taxon>
        <taxon>Flavobacteriales</taxon>
        <taxon>Flavobacteriaceae</taxon>
        <taxon>Neotamlana</taxon>
    </lineage>
</organism>
<reference evidence="2" key="1">
    <citation type="submission" date="2021-10" db="EMBL/GenBank/DDBJ databases">
        <title>Tamlana sargassums sp. nov., and Tamlana laminarinivorans sp. nov., two new bacteria isolated from the brown alga.</title>
        <authorList>
            <person name="Li J."/>
        </authorList>
    </citation>
    <scope>NUCLEOTIDE SEQUENCE</scope>
    <source>
        <strain evidence="2">62-3</strain>
    </source>
</reference>
<evidence type="ECO:0000256" key="1">
    <source>
        <dbReference type="SAM" id="SignalP"/>
    </source>
</evidence>
<gene>
    <name evidence="2" type="ORF">LG651_03695</name>
</gene>
<sequence length="168" mass="18974">MNLLKQTFSAVILMLITMSFSQCASTNTLEKKPSITLKQVYYERWVAGVKGGGSGVNLFIPIQSNTNKSVLDSVYFQGKGAKLEMINQELVVGRFKTEANRSKEDIIMSNEAYAEYGQNKSMYTPKMPFELEENECVISYLENGIKKYFKVGDVVFKKSRPIPSVKLQ</sequence>
<evidence type="ECO:0000313" key="3">
    <source>
        <dbReference type="Proteomes" id="UP001139286"/>
    </source>
</evidence>
<dbReference type="Proteomes" id="UP001139286">
    <property type="component" value="Unassembled WGS sequence"/>
</dbReference>
<keyword evidence="1" id="KW-0732">Signal</keyword>
<feature type="chain" id="PRO_5040726046" description="Lipoprotein" evidence="1">
    <location>
        <begin position="25"/>
        <end position="168"/>
    </location>
</feature>
<keyword evidence="3" id="KW-1185">Reference proteome</keyword>
<name>A0A9X1I4V9_9FLAO</name>
<dbReference type="AlphaFoldDB" id="A0A9X1I4V9"/>
<protein>
    <recommendedName>
        <fullName evidence="4">Lipoprotein</fullName>
    </recommendedName>
</protein>
<feature type="signal peptide" evidence="1">
    <location>
        <begin position="1"/>
        <end position="24"/>
    </location>
</feature>
<comment type="caution">
    <text evidence="2">The sequence shown here is derived from an EMBL/GenBank/DDBJ whole genome shotgun (WGS) entry which is preliminary data.</text>
</comment>
<evidence type="ECO:0000313" key="2">
    <source>
        <dbReference type="EMBL" id="MCB4807342.1"/>
    </source>
</evidence>
<dbReference type="EMBL" id="JAJAPX010000001">
    <property type="protein sequence ID" value="MCB4807342.1"/>
    <property type="molecule type" value="Genomic_DNA"/>
</dbReference>